<evidence type="ECO:0000313" key="2">
    <source>
        <dbReference type="EMBL" id="VAX01764.1"/>
    </source>
</evidence>
<gene>
    <name evidence="2" type="ORF">MNBD_GAMMA20-2275</name>
</gene>
<organism evidence="2">
    <name type="scientific">hydrothermal vent metagenome</name>
    <dbReference type="NCBI Taxonomy" id="652676"/>
    <lineage>
        <taxon>unclassified sequences</taxon>
        <taxon>metagenomes</taxon>
        <taxon>ecological metagenomes</taxon>
    </lineage>
</organism>
<protein>
    <submittedName>
        <fullName evidence="2">Uncharacterized protein</fullName>
    </submittedName>
</protein>
<reference evidence="2" key="1">
    <citation type="submission" date="2018-06" db="EMBL/GenBank/DDBJ databases">
        <authorList>
            <person name="Zhirakovskaya E."/>
        </authorList>
    </citation>
    <scope>NUCLEOTIDE SEQUENCE</scope>
</reference>
<dbReference type="EMBL" id="UOFU01000240">
    <property type="protein sequence ID" value="VAX01764.1"/>
    <property type="molecule type" value="Genomic_DNA"/>
</dbReference>
<name>A0A3B1API0_9ZZZZ</name>
<sequence length="55" mass="5930">MPAMDHGTKGQTPKHSDAGMAKKQQGNLLCLYAFALVTEHHFIAGMARSSASTER</sequence>
<accession>A0A3B1API0</accession>
<feature type="region of interest" description="Disordered" evidence="1">
    <location>
        <begin position="1"/>
        <end position="20"/>
    </location>
</feature>
<evidence type="ECO:0000256" key="1">
    <source>
        <dbReference type="SAM" id="MobiDB-lite"/>
    </source>
</evidence>
<dbReference type="AlphaFoldDB" id="A0A3B1API0"/>
<proteinExistence type="predicted"/>